<evidence type="ECO:0000313" key="1">
    <source>
        <dbReference type="EMBL" id="TDX00732.1"/>
    </source>
</evidence>
<comment type="caution">
    <text evidence="1">The sequence shown here is derived from an EMBL/GenBank/DDBJ whole genome shotgun (WGS) entry which is preliminary data.</text>
</comment>
<organism evidence="1 2">
    <name type="scientific">Dinghuibacter silviterrae</name>
    <dbReference type="NCBI Taxonomy" id="1539049"/>
    <lineage>
        <taxon>Bacteria</taxon>
        <taxon>Pseudomonadati</taxon>
        <taxon>Bacteroidota</taxon>
        <taxon>Chitinophagia</taxon>
        <taxon>Chitinophagales</taxon>
        <taxon>Chitinophagaceae</taxon>
        <taxon>Dinghuibacter</taxon>
    </lineage>
</organism>
<dbReference type="OrthoDB" id="666099at2"/>
<protein>
    <submittedName>
        <fullName evidence="1">Uncharacterized protein</fullName>
    </submittedName>
</protein>
<keyword evidence="2" id="KW-1185">Reference proteome</keyword>
<reference evidence="1 2" key="1">
    <citation type="submission" date="2019-03" db="EMBL/GenBank/DDBJ databases">
        <title>Genomic Encyclopedia of Type Strains, Phase IV (KMG-IV): sequencing the most valuable type-strain genomes for metagenomic binning, comparative biology and taxonomic classification.</title>
        <authorList>
            <person name="Goeker M."/>
        </authorList>
    </citation>
    <scope>NUCLEOTIDE SEQUENCE [LARGE SCALE GENOMIC DNA]</scope>
    <source>
        <strain evidence="1 2">DSM 100059</strain>
    </source>
</reference>
<name>A0A4R8DRB5_9BACT</name>
<dbReference type="Proteomes" id="UP000294498">
    <property type="component" value="Unassembled WGS sequence"/>
</dbReference>
<dbReference type="RefSeq" id="WP_133992662.1">
    <property type="nucleotide sequence ID" value="NZ_SODV01000001.1"/>
</dbReference>
<evidence type="ECO:0000313" key="2">
    <source>
        <dbReference type="Proteomes" id="UP000294498"/>
    </source>
</evidence>
<sequence length="141" mass="16089">MIPMHELKAGDIVRAKYDGGSVPGSVVQFDRENNQVCVITNDDQECWYEPDELFPIPVDQKVLENLQFKPDGGPDPDGSITYLRGPFSIKVYDPGTFQHMTLQYRSEQPRKLHEGLALHELQNHYLSMTNVHLVDRAALEH</sequence>
<dbReference type="EMBL" id="SODV01000001">
    <property type="protein sequence ID" value="TDX00732.1"/>
    <property type="molecule type" value="Genomic_DNA"/>
</dbReference>
<dbReference type="AlphaFoldDB" id="A0A4R8DRB5"/>
<accession>A0A4R8DRB5</accession>
<gene>
    <name evidence="1" type="ORF">EDB95_1759</name>
</gene>
<proteinExistence type="predicted"/>